<dbReference type="InterPro" id="IPR010982">
    <property type="entry name" value="Lambda_DNA-bd_dom_sf"/>
</dbReference>
<organism evidence="5 6">
    <name type="scientific">Brevundimonas nasdae</name>
    <dbReference type="NCBI Taxonomy" id="172043"/>
    <lineage>
        <taxon>Bacteria</taxon>
        <taxon>Pseudomonadati</taxon>
        <taxon>Pseudomonadota</taxon>
        <taxon>Alphaproteobacteria</taxon>
        <taxon>Caulobacterales</taxon>
        <taxon>Caulobacteraceae</taxon>
        <taxon>Brevundimonas</taxon>
    </lineage>
</organism>
<dbReference type="CDD" id="cd01545">
    <property type="entry name" value="PBP1_SalR"/>
    <property type="match status" value="1"/>
</dbReference>
<proteinExistence type="predicted"/>
<dbReference type="AlphaFoldDB" id="A0A0B4CMX2"/>
<dbReference type="InterPro" id="IPR046335">
    <property type="entry name" value="LacI/GalR-like_sensor"/>
</dbReference>
<dbReference type="InterPro" id="IPR000843">
    <property type="entry name" value="HTH_LacI"/>
</dbReference>
<accession>A0A0B4CMX2</accession>
<dbReference type="PANTHER" id="PTHR30146">
    <property type="entry name" value="LACI-RELATED TRANSCRIPTIONAL REPRESSOR"/>
    <property type="match status" value="1"/>
</dbReference>
<dbReference type="SMART" id="SM00354">
    <property type="entry name" value="HTH_LACI"/>
    <property type="match status" value="1"/>
</dbReference>
<keyword evidence="2" id="KW-0238">DNA-binding</keyword>
<dbReference type="InterPro" id="IPR028082">
    <property type="entry name" value="Peripla_BP_I"/>
</dbReference>
<dbReference type="Pfam" id="PF00356">
    <property type="entry name" value="LacI"/>
    <property type="match status" value="1"/>
</dbReference>
<feature type="domain" description="HTH lacI-type" evidence="4">
    <location>
        <begin position="4"/>
        <end position="58"/>
    </location>
</feature>
<dbReference type="GO" id="GO:0003700">
    <property type="term" value="F:DNA-binding transcription factor activity"/>
    <property type="evidence" value="ECO:0007669"/>
    <property type="project" value="TreeGrafter"/>
</dbReference>
<dbReference type="GO" id="GO:0000976">
    <property type="term" value="F:transcription cis-regulatory region binding"/>
    <property type="evidence" value="ECO:0007669"/>
    <property type="project" value="TreeGrafter"/>
</dbReference>
<reference evidence="5 6" key="1">
    <citation type="submission" date="2014-12" db="EMBL/GenBank/DDBJ databases">
        <title>Genome sequencing of Brevundimonas nasdae TPW30.</title>
        <authorList>
            <person name="Tan P.W."/>
            <person name="Chan K.-G."/>
        </authorList>
    </citation>
    <scope>NUCLEOTIDE SEQUENCE [LARGE SCALE GENOMIC DNA]</scope>
    <source>
        <strain evidence="5 6">TPW30</strain>
    </source>
</reference>
<name>A0A0B4CMX2_9CAUL</name>
<dbReference type="STRING" id="172043.RM53_15155"/>
<dbReference type="Gene3D" id="3.40.50.2300">
    <property type="match status" value="2"/>
</dbReference>
<dbReference type="Proteomes" id="UP000031166">
    <property type="component" value="Unassembled WGS sequence"/>
</dbReference>
<gene>
    <name evidence="5" type="ORF">RM53_15155</name>
</gene>
<dbReference type="EMBL" id="JWSY01000031">
    <property type="protein sequence ID" value="KIC55746.1"/>
    <property type="molecule type" value="Genomic_DNA"/>
</dbReference>
<dbReference type="PROSITE" id="PS50932">
    <property type="entry name" value="HTH_LACI_2"/>
    <property type="match status" value="1"/>
</dbReference>
<evidence type="ECO:0000256" key="2">
    <source>
        <dbReference type="ARBA" id="ARBA00023125"/>
    </source>
</evidence>
<evidence type="ECO:0000256" key="3">
    <source>
        <dbReference type="ARBA" id="ARBA00023163"/>
    </source>
</evidence>
<sequence length="350" mass="37318">MATVTIYDVAAKAGVSIKSVSRVLNNEPNVSPTLRTKVEEAAASLGYRRSLSARSLAGASSSLIAVLVDADLTIEHWKSGRGSDYLGRLEFGALMEARQVDYHLMIELVDHNSPDLERDLMALLNSIRPEGVILTPPNSDNTVVMDALDAAGTPYARIGPEAAFDRGFCIEMDERRAALEMTRHLIDLGHTRIAFVTGPVAYGASRRRLAGYRDAMAAAGLEVAPAWVVEGDFTFNSGALAMEKLHQTAPEITAIFASNDDTALGVLQCAARLGLSVPGDLSVAGFDDSPGAGFSTPDLSTIRQPVAEMAAAAAQRLIPPLRRLLTGDAHARVIVPHDLIARQSTARIAH</sequence>
<dbReference type="Gene3D" id="1.10.260.40">
    <property type="entry name" value="lambda repressor-like DNA-binding domains"/>
    <property type="match status" value="1"/>
</dbReference>
<evidence type="ECO:0000256" key="1">
    <source>
        <dbReference type="ARBA" id="ARBA00023015"/>
    </source>
</evidence>
<keyword evidence="1" id="KW-0805">Transcription regulation</keyword>
<dbReference type="CDD" id="cd01392">
    <property type="entry name" value="HTH_LacI"/>
    <property type="match status" value="1"/>
</dbReference>
<dbReference type="SUPFAM" id="SSF53822">
    <property type="entry name" value="Periplasmic binding protein-like I"/>
    <property type="match status" value="1"/>
</dbReference>
<dbReference type="PROSITE" id="PS00356">
    <property type="entry name" value="HTH_LACI_1"/>
    <property type="match status" value="1"/>
</dbReference>
<comment type="caution">
    <text evidence="5">The sequence shown here is derived from an EMBL/GenBank/DDBJ whole genome shotgun (WGS) entry which is preliminary data.</text>
</comment>
<keyword evidence="3" id="KW-0804">Transcription</keyword>
<evidence type="ECO:0000313" key="5">
    <source>
        <dbReference type="EMBL" id="KIC55746.1"/>
    </source>
</evidence>
<dbReference type="Pfam" id="PF13377">
    <property type="entry name" value="Peripla_BP_3"/>
    <property type="match status" value="1"/>
</dbReference>
<protein>
    <submittedName>
        <fullName evidence="5">LacI family transcriptional regulator</fullName>
    </submittedName>
</protein>
<evidence type="ECO:0000259" key="4">
    <source>
        <dbReference type="PROSITE" id="PS50932"/>
    </source>
</evidence>
<dbReference type="PANTHER" id="PTHR30146:SF153">
    <property type="entry name" value="LACTOSE OPERON REPRESSOR"/>
    <property type="match status" value="1"/>
</dbReference>
<evidence type="ECO:0000313" key="6">
    <source>
        <dbReference type="Proteomes" id="UP000031166"/>
    </source>
</evidence>
<dbReference type="SUPFAM" id="SSF47413">
    <property type="entry name" value="lambda repressor-like DNA-binding domains"/>
    <property type="match status" value="1"/>
</dbReference>